<comment type="caution">
    <text evidence="1">The sequence shown here is derived from an EMBL/GenBank/DDBJ whole genome shotgun (WGS) entry which is preliminary data.</text>
</comment>
<evidence type="ECO:0000313" key="2">
    <source>
        <dbReference type="Proteomes" id="UP000037315"/>
    </source>
</evidence>
<evidence type="ECO:0000313" key="1">
    <source>
        <dbReference type="EMBL" id="KMV35324.1"/>
    </source>
</evidence>
<keyword evidence="2" id="KW-1185">Reference proteome</keyword>
<dbReference type="AlphaFoldDB" id="A0A0J8YCS9"/>
<gene>
    <name evidence="1" type="ORF">ACH50_08825</name>
</gene>
<organism evidence="1 2">
    <name type="scientific">Franconibacter pulveris</name>
    <dbReference type="NCBI Taxonomy" id="435910"/>
    <lineage>
        <taxon>Bacteria</taxon>
        <taxon>Pseudomonadati</taxon>
        <taxon>Pseudomonadota</taxon>
        <taxon>Gammaproteobacteria</taxon>
        <taxon>Enterobacterales</taxon>
        <taxon>Enterobacteriaceae</taxon>
        <taxon>Franconibacter</taxon>
    </lineage>
</organism>
<dbReference type="EMBL" id="LFEJ01000012">
    <property type="protein sequence ID" value="KMV35324.1"/>
    <property type="molecule type" value="Genomic_DNA"/>
</dbReference>
<sequence>MHCQTPRCPRAKTVDALCLLTPKIAPLPGGKRGSVCFLLNDRFIEASVFLPLLRREERIGSLLYVLLRPKEPVFFSSFQGEGRGEDFLPRRPLARKMLTGVKEPPPLLLAYQ</sequence>
<name>A0A0J8YCS9_9ENTR</name>
<proteinExistence type="predicted"/>
<accession>A0A0J8YCS9</accession>
<protein>
    <submittedName>
        <fullName evidence="1">Uncharacterized protein</fullName>
    </submittedName>
</protein>
<reference evidence="1 2" key="1">
    <citation type="submission" date="2015-06" db="EMBL/GenBank/DDBJ databases">
        <title>Genome sequencing of Cronobacter sp. strain DJ34 isolated from petroleum contaminated sludge of Duliajan Oil Fields, Assam, India.</title>
        <authorList>
            <person name="Pal S."/>
            <person name="Banerjee T.D."/>
            <person name="Roy A."/>
            <person name="Sar P."/>
            <person name="Kazy S.K."/>
        </authorList>
    </citation>
    <scope>NUCLEOTIDE SEQUENCE [LARGE SCALE GENOMIC DNA]</scope>
    <source>
        <strain evidence="1 2">DJ34</strain>
    </source>
</reference>
<dbReference type="Proteomes" id="UP000037315">
    <property type="component" value="Unassembled WGS sequence"/>
</dbReference>